<feature type="domain" description="Xylose isomerase-like TIM barrel" evidence="2">
    <location>
        <begin position="48"/>
        <end position="270"/>
    </location>
</feature>
<dbReference type="InterPro" id="IPR036237">
    <property type="entry name" value="Xyl_isomerase-like_sf"/>
</dbReference>
<name>A0AAU3GQM4_9ACTN</name>
<organism evidence="3">
    <name type="scientific">Streptomyces sp. NBC_01401</name>
    <dbReference type="NCBI Taxonomy" id="2903854"/>
    <lineage>
        <taxon>Bacteria</taxon>
        <taxon>Bacillati</taxon>
        <taxon>Actinomycetota</taxon>
        <taxon>Actinomycetes</taxon>
        <taxon>Kitasatosporales</taxon>
        <taxon>Streptomycetaceae</taxon>
        <taxon>Streptomyces</taxon>
    </lineage>
</organism>
<dbReference type="AlphaFoldDB" id="A0AAU3GQM4"/>
<dbReference type="PANTHER" id="PTHR12110">
    <property type="entry name" value="HYDROXYPYRUVATE ISOMERASE"/>
    <property type="match status" value="1"/>
</dbReference>
<reference evidence="3" key="1">
    <citation type="submission" date="2022-10" db="EMBL/GenBank/DDBJ databases">
        <title>The complete genomes of actinobacterial strains from the NBC collection.</title>
        <authorList>
            <person name="Joergensen T.S."/>
            <person name="Alvarez Arevalo M."/>
            <person name="Sterndorff E.B."/>
            <person name="Faurdal D."/>
            <person name="Vuksanovic O."/>
            <person name="Mourched A.-S."/>
            <person name="Charusanti P."/>
            <person name="Shaw S."/>
            <person name="Blin K."/>
            <person name="Weber T."/>
        </authorList>
    </citation>
    <scope>NUCLEOTIDE SEQUENCE</scope>
    <source>
        <strain evidence="3">NBC_01401</strain>
    </source>
</reference>
<dbReference type="InterPro" id="IPR013022">
    <property type="entry name" value="Xyl_isomerase-like_TIM-brl"/>
</dbReference>
<protein>
    <submittedName>
        <fullName evidence="3">Sugar phosphate isomerase/epimerase</fullName>
    </submittedName>
</protein>
<dbReference type="GO" id="GO:0016853">
    <property type="term" value="F:isomerase activity"/>
    <property type="evidence" value="ECO:0007669"/>
    <property type="project" value="UniProtKB-KW"/>
</dbReference>
<evidence type="ECO:0000256" key="1">
    <source>
        <dbReference type="SAM" id="MobiDB-lite"/>
    </source>
</evidence>
<dbReference type="Gene3D" id="3.20.20.150">
    <property type="entry name" value="Divalent-metal-dependent TIM barrel enzymes"/>
    <property type="match status" value="1"/>
</dbReference>
<dbReference type="SUPFAM" id="SSF51658">
    <property type="entry name" value="Xylose isomerase-like"/>
    <property type="match status" value="1"/>
</dbReference>
<feature type="region of interest" description="Disordered" evidence="1">
    <location>
        <begin position="1"/>
        <end position="34"/>
    </location>
</feature>
<accession>A0AAU3GQM4</accession>
<proteinExistence type="predicted"/>
<sequence>MTARHPAPADGGLPAPDAPGARPHGPSPHVLAGIGDEAAPSLEGQLSAVLALGWGAVELRSLDGVPLADVPTAGIRASARRLADAEIRVIALASRIGNWARPVTGDFGLDLDELRVMEEYALLLDCPRIRVMSYPNDGLPEREWGERAVERLGLLAGRAEAAGLTLLHENCSGWAGCDAGRTLDLLTEVNSPALRVLFDTGNGVPHGYRAADLLGPLLPYVEHVHIKDAVRRPDGTTAYVLPGDGEAEVAHCLRTLTAAGYTGPLSLEPHLALRPHEGLRQPGEGATDLFVRAGRRLEELLAGLTVPEPQRQGAP</sequence>
<evidence type="ECO:0000313" key="3">
    <source>
        <dbReference type="EMBL" id="WTY95291.1"/>
    </source>
</evidence>
<dbReference type="Pfam" id="PF01261">
    <property type="entry name" value="AP_endonuc_2"/>
    <property type="match status" value="1"/>
</dbReference>
<feature type="compositionally biased region" description="Low complexity" evidence="1">
    <location>
        <begin position="1"/>
        <end position="21"/>
    </location>
</feature>
<evidence type="ECO:0000259" key="2">
    <source>
        <dbReference type="Pfam" id="PF01261"/>
    </source>
</evidence>
<dbReference type="EMBL" id="CP109535">
    <property type="protein sequence ID" value="WTY95291.1"/>
    <property type="molecule type" value="Genomic_DNA"/>
</dbReference>
<dbReference type="InterPro" id="IPR050312">
    <property type="entry name" value="IolE/XylAMocC-like"/>
</dbReference>
<dbReference type="PANTHER" id="PTHR12110:SF53">
    <property type="entry name" value="BLR5974 PROTEIN"/>
    <property type="match status" value="1"/>
</dbReference>
<gene>
    <name evidence="3" type="ORF">OG626_10500</name>
</gene>
<keyword evidence="3" id="KW-0413">Isomerase</keyword>